<organism evidence="1 2">
    <name type="scientific">Dreissena polymorpha</name>
    <name type="common">Zebra mussel</name>
    <name type="synonym">Mytilus polymorpha</name>
    <dbReference type="NCBI Taxonomy" id="45954"/>
    <lineage>
        <taxon>Eukaryota</taxon>
        <taxon>Metazoa</taxon>
        <taxon>Spiralia</taxon>
        <taxon>Lophotrochozoa</taxon>
        <taxon>Mollusca</taxon>
        <taxon>Bivalvia</taxon>
        <taxon>Autobranchia</taxon>
        <taxon>Heteroconchia</taxon>
        <taxon>Euheterodonta</taxon>
        <taxon>Imparidentia</taxon>
        <taxon>Neoheterodontei</taxon>
        <taxon>Myida</taxon>
        <taxon>Dreissenoidea</taxon>
        <taxon>Dreissenidae</taxon>
        <taxon>Dreissena</taxon>
    </lineage>
</organism>
<evidence type="ECO:0000313" key="1">
    <source>
        <dbReference type="EMBL" id="KAH3868460.1"/>
    </source>
</evidence>
<comment type="caution">
    <text evidence="1">The sequence shown here is derived from an EMBL/GenBank/DDBJ whole genome shotgun (WGS) entry which is preliminary data.</text>
</comment>
<keyword evidence="2" id="KW-1185">Reference proteome</keyword>
<proteinExistence type="predicted"/>
<protein>
    <submittedName>
        <fullName evidence="1">Uncharacterized protein</fullName>
    </submittedName>
</protein>
<dbReference type="Proteomes" id="UP000828390">
    <property type="component" value="Unassembled WGS sequence"/>
</dbReference>
<name>A0A9D4M0A8_DREPO</name>
<reference evidence="1" key="1">
    <citation type="journal article" date="2019" name="bioRxiv">
        <title>The Genome of the Zebra Mussel, Dreissena polymorpha: A Resource for Invasive Species Research.</title>
        <authorList>
            <person name="McCartney M.A."/>
            <person name="Auch B."/>
            <person name="Kono T."/>
            <person name="Mallez S."/>
            <person name="Zhang Y."/>
            <person name="Obille A."/>
            <person name="Becker A."/>
            <person name="Abrahante J.E."/>
            <person name="Garbe J."/>
            <person name="Badalamenti J.P."/>
            <person name="Herman A."/>
            <person name="Mangelson H."/>
            <person name="Liachko I."/>
            <person name="Sullivan S."/>
            <person name="Sone E.D."/>
            <person name="Koren S."/>
            <person name="Silverstein K.A.T."/>
            <person name="Beckman K.B."/>
            <person name="Gohl D.M."/>
        </authorList>
    </citation>
    <scope>NUCLEOTIDE SEQUENCE</scope>
    <source>
        <strain evidence="1">Duluth1</strain>
        <tissue evidence="1">Whole animal</tissue>
    </source>
</reference>
<reference evidence="1" key="2">
    <citation type="submission" date="2020-11" db="EMBL/GenBank/DDBJ databases">
        <authorList>
            <person name="McCartney M.A."/>
            <person name="Auch B."/>
            <person name="Kono T."/>
            <person name="Mallez S."/>
            <person name="Becker A."/>
            <person name="Gohl D.M."/>
            <person name="Silverstein K.A.T."/>
            <person name="Koren S."/>
            <person name="Bechman K.B."/>
            <person name="Herman A."/>
            <person name="Abrahante J.E."/>
            <person name="Garbe J."/>
        </authorList>
    </citation>
    <scope>NUCLEOTIDE SEQUENCE</scope>
    <source>
        <strain evidence="1">Duluth1</strain>
        <tissue evidence="1">Whole animal</tissue>
    </source>
</reference>
<evidence type="ECO:0000313" key="2">
    <source>
        <dbReference type="Proteomes" id="UP000828390"/>
    </source>
</evidence>
<gene>
    <name evidence="1" type="ORF">DPMN_031608</name>
</gene>
<sequence length="101" mass="12061">MKPPLTWPMLSLFVLCSENTWHNQQLRLPHISMCINKLLYTHLMNITAEAEEMRSQYHNFFLYREQTKLPVVYVTEEEAKNSMQVKNLSKENIRKKNIHVA</sequence>
<dbReference type="EMBL" id="JAIWYP010000002">
    <property type="protein sequence ID" value="KAH3868460.1"/>
    <property type="molecule type" value="Genomic_DNA"/>
</dbReference>
<dbReference type="AlphaFoldDB" id="A0A9D4M0A8"/>
<accession>A0A9D4M0A8</accession>